<dbReference type="PANTHER" id="PTHR35862">
    <property type="entry name" value="FELS-2 PROPHAGE PROTEIN"/>
    <property type="match status" value="1"/>
</dbReference>
<evidence type="ECO:0000313" key="2">
    <source>
        <dbReference type="Proteomes" id="UP000250991"/>
    </source>
</evidence>
<protein>
    <submittedName>
        <fullName evidence="1">Gene late control D protein</fullName>
    </submittedName>
</protein>
<dbReference type="EMBL" id="UARW01000005">
    <property type="protein sequence ID" value="SPW71117.1"/>
    <property type="molecule type" value="Genomic_DNA"/>
</dbReference>
<proteinExistence type="predicted"/>
<accession>A0A2X1MF81</accession>
<reference evidence="1 2" key="1">
    <citation type="submission" date="2018-06" db="EMBL/GenBank/DDBJ databases">
        <authorList>
            <consortium name="Pathogen Informatics"/>
            <person name="Doyle S."/>
        </authorList>
    </citation>
    <scope>NUCLEOTIDE SEQUENCE [LARGE SCALE GENOMIC DNA]</scope>
    <source>
        <strain evidence="1 2">NCTC8009</strain>
    </source>
</reference>
<evidence type="ECO:0000313" key="1">
    <source>
        <dbReference type="EMBL" id="SPW71117.1"/>
    </source>
</evidence>
<dbReference type="PANTHER" id="PTHR35862:SF3">
    <property type="entry name" value="FELS-2 PROPHAGE PROTEIN"/>
    <property type="match status" value="1"/>
</dbReference>
<dbReference type="Proteomes" id="UP000250991">
    <property type="component" value="Unassembled WGS sequence"/>
</dbReference>
<name>A0A2X1MF81_ECOLX</name>
<organism evidence="1 2">
    <name type="scientific">Escherichia coli</name>
    <dbReference type="NCBI Taxonomy" id="562"/>
    <lineage>
        <taxon>Bacteria</taxon>
        <taxon>Pseudomonadati</taxon>
        <taxon>Pseudomonadota</taxon>
        <taxon>Gammaproteobacteria</taxon>
        <taxon>Enterobacterales</taxon>
        <taxon>Enterobacteriaceae</taxon>
        <taxon>Escherichia</taxon>
    </lineage>
</organism>
<dbReference type="AlphaFoldDB" id="A0A2X1MF81"/>
<dbReference type="SUPFAM" id="SSF69279">
    <property type="entry name" value="Phage tail proteins"/>
    <property type="match status" value="1"/>
</dbReference>
<dbReference type="InterPro" id="IPR052726">
    <property type="entry name" value="Phage_Baseplate_Hub"/>
</dbReference>
<gene>
    <name evidence="1" type="primary">D_1</name>
    <name evidence="1" type="ORF">NCTC8009_00397</name>
</gene>
<sequence>MTDTTMQLLSQSTDPVKMPDFDILAEGKTLSGVAERLMSLSLTDNRGFEADQLTITLDDADGQLQLPPRGARLTVLIGWKGEPLTEKGSYIVDEIAHEGPPDRLTVSARSRFSG</sequence>